<protein>
    <submittedName>
        <fullName evidence="2">Uncharacterized protein</fullName>
    </submittedName>
</protein>
<dbReference type="EMBL" id="JBBHLL010000647">
    <property type="protein sequence ID" value="KAK7798935.1"/>
    <property type="molecule type" value="Genomic_DNA"/>
</dbReference>
<feature type="region of interest" description="Disordered" evidence="1">
    <location>
        <begin position="1"/>
        <end position="22"/>
    </location>
</feature>
<accession>A0AAW0HBV1</accession>
<gene>
    <name evidence="2" type="ORF">U0070_026027</name>
</gene>
<evidence type="ECO:0000313" key="3">
    <source>
        <dbReference type="Proteomes" id="UP001488838"/>
    </source>
</evidence>
<organism evidence="2 3">
    <name type="scientific">Myodes glareolus</name>
    <name type="common">Bank vole</name>
    <name type="synonym">Clethrionomys glareolus</name>
    <dbReference type="NCBI Taxonomy" id="447135"/>
    <lineage>
        <taxon>Eukaryota</taxon>
        <taxon>Metazoa</taxon>
        <taxon>Chordata</taxon>
        <taxon>Craniata</taxon>
        <taxon>Vertebrata</taxon>
        <taxon>Euteleostomi</taxon>
        <taxon>Mammalia</taxon>
        <taxon>Eutheria</taxon>
        <taxon>Euarchontoglires</taxon>
        <taxon>Glires</taxon>
        <taxon>Rodentia</taxon>
        <taxon>Myomorpha</taxon>
        <taxon>Muroidea</taxon>
        <taxon>Cricetidae</taxon>
        <taxon>Arvicolinae</taxon>
        <taxon>Myodes</taxon>
    </lineage>
</organism>
<proteinExistence type="predicted"/>
<dbReference type="Proteomes" id="UP001488838">
    <property type="component" value="Unassembled WGS sequence"/>
</dbReference>
<name>A0AAW0HBV1_MYOGA</name>
<dbReference type="AlphaFoldDB" id="A0AAW0HBV1"/>
<keyword evidence="3" id="KW-1185">Reference proteome</keyword>
<evidence type="ECO:0000313" key="2">
    <source>
        <dbReference type="EMBL" id="KAK7798935.1"/>
    </source>
</evidence>
<sequence length="97" mass="10609">MKDASDGAEKRPWPRDFEQELKPETLESPGHHILRTAGQGIMAVSLDDDVPLILTLDEGESAPLAPSNGLGQEKLPSKSKLVGRWRWGAHATSVQRV</sequence>
<comment type="caution">
    <text evidence="2">The sequence shown here is derived from an EMBL/GenBank/DDBJ whole genome shotgun (WGS) entry which is preliminary data.</text>
</comment>
<evidence type="ECO:0000256" key="1">
    <source>
        <dbReference type="SAM" id="MobiDB-lite"/>
    </source>
</evidence>
<reference evidence="2 3" key="1">
    <citation type="journal article" date="2023" name="bioRxiv">
        <title>Conserved and derived expression patterns and positive selection on dental genes reveal complex evolutionary context of ever-growing rodent molars.</title>
        <authorList>
            <person name="Calamari Z.T."/>
            <person name="Song A."/>
            <person name="Cohen E."/>
            <person name="Akter M."/>
            <person name="Roy R.D."/>
            <person name="Hallikas O."/>
            <person name="Christensen M.M."/>
            <person name="Li P."/>
            <person name="Marangoni P."/>
            <person name="Jernvall J."/>
            <person name="Klein O.D."/>
        </authorList>
    </citation>
    <scope>NUCLEOTIDE SEQUENCE [LARGE SCALE GENOMIC DNA]</scope>
    <source>
        <strain evidence="2">V071</strain>
    </source>
</reference>